<gene>
    <name evidence="1" type="ORF">Tci_006800</name>
</gene>
<protein>
    <submittedName>
        <fullName evidence="1">Uncharacterized protein</fullName>
    </submittedName>
</protein>
<proteinExistence type="predicted"/>
<reference evidence="1" key="1">
    <citation type="journal article" date="2019" name="Sci. Rep.">
        <title>Draft genome of Tanacetum cinerariifolium, the natural source of mosquito coil.</title>
        <authorList>
            <person name="Yamashiro T."/>
            <person name="Shiraishi A."/>
            <person name="Satake H."/>
            <person name="Nakayama K."/>
        </authorList>
    </citation>
    <scope>NUCLEOTIDE SEQUENCE</scope>
</reference>
<comment type="caution">
    <text evidence="1">The sequence shown here is derived from an EMBL/GenBank/DDBJ whole genome shotgun (WGS) entry which is preliminary data.</text>
</comment>
<feature type="non-terminal residue" evidence="1">
    <location>
        <position position="1"/>
    </location>
</feature>
<evidence type="ECO:0000313" key="1">
    <source>
        <dbReference type="EMBL" id="GEU34822.1"/>
    </source>
</evidence>
<dbReference type="EMBL" id="BKCJ010000622">
    <property type="protein sequence ID" value="GEU34822.1"/>
    <property type="molecule type" value="Genomic_DNA"/>
</dbReference>
<name>A0A6L2JDQ5_TANCI</name>
<dbReference type="AlphaFoldDB" id="A0A6L2JDQ5"/>
<accession>A0A6L2JDQ5</accession>
<sequence length="42" mass="4412">AYTEGDEKSRPIRGTASEGAATNLGQVVYLARKGFAEAIISL</sequence>
<organism evidence="1">
    <name type="scientific">Tanacetum cinerariifolium</name>
    <name type="common">Dalmatian daisy</name>
    <name type="synonym">Chrysanthemum cinerariifolium</name>
    <dbReference type="NCBI Taxonomy" id="118510"/>
    <lineage>
        <taxon>Eukaryota</taxon>
        <taxon>Viridiplantae</taxon>
        <taxon>Streptophyta</taxon>
        <taxon>Embryophyta</taxon>
        <taxon>Tracheophyta</taxon>
        <taxon>Spermatophyta</taxon>
        <taxon>Magnoliopsida</taxon>
        <taxon>eudicotyledons</taxon>
        <taxon>Gunneridae</taxon>
        <taxon>Pentapetalae</taxon>
        <taxon>asterids</taxon>
        <taxon>campanulids</taxon>
        <taxon>Asterales</taxon>
        <taxon>Asteraceae</taxon>
        <taxon>Asteroideae</taxon>
        <taxon>Anthemideae</taxon>
        <taxon>Anthemidinae</taxon>
        <taxon>Tanacetum</taxon>
    </lineage>
</organism>